<evidence type="ECO:0000313" key="3">
    <source>
        <dbReference type="Proteomes" id="UP000305888"/>
    </source>
</evidence>
<accession>A0A5B8FV29</accession>
<dbReference type="InterPro" id="IPR011037">
    <property type="entry name" value="Pyrv_Knase-like_insert_dom_sf"/>
</dbReference>
<sequence length="178" mass="19224">MSARVREVSRDGRHRFSKAPAGELRVLAGLGVEGDAHCGATVKHRSRVRQDPSQPNLRQVHLIAGETLDSLNAEGFDLAPGRLGENVLTEGIDLHALPCGTLLRVGEVLLALTGLRNPCSQIEKFRPGLLARVLERRPEGLVRRAGVMSVVVEGGMVREGDAIVSVLPPLPHHPLERV</sequence>
<dbReference type="PROSITE" id="PS51340">
    <property type="entry name" value="MOSC"/>
    <property type="match status" value="1"/>
</dbReference>
<dbReference type="PANTHER" id="PTHR36930:SF1">
    <property type="entry name" value="MOSC DOMAIN-CONTAINING PROTEIN"/>
    <property type="match status" value="1"/>
</dbReference>
<reference evidence="2 3" key="1">
    <citation type="submission" date="2019-06" db="EMBL/GenBank/DDBJ databases">
        <title>Genome sequence of Rhodobacteraceae bacterium D4M1.</title>
        <authorList>
            <person name="Cao J."/>
        </authorList>
    </citation>
    <scope>NUCLEOTIDE SEQUENCE [LARGE SCALE GENOMIC DNA]</scope>
    <source>
        <strain evidence="2 3">D4M1</strain>
    </source>
</reference>
<evidence type="ECO:0000313" key="2">
    <source>
        <dbReference type="EMBL" id="QDL92646.1"/>
    </source>
</evidence>
<dbReference type="InterPro" id="IPR052716">
    <property type="entry name" value="MOSC_domain"/>
</dbReference>
<dbReference type="PANTHER" id="PTHR36930">
    <property type="entry name" value="METAL-SULFUR CLUSTER BIOSYNTHESIS PROTEINS YUAD-RELATED"/>
    <property type="match status" value="1"/>
</dbReference>
<dbReference type="GO" id="GO:0030151">
    <property type="term" value="F:molybdenum ion binding"/>
    <property type="evidence" value="ECO:0007669"/>
    <property type="project" value="InterPro"/>
</dbReference>
<protein>
    <submittedName>
        <fullName evidence="2">MOSC domain-containing protein</fullName>
    </submittedName>
</protein>
<dbReference type="EMBL" id="CP040818">
    <property type="protein sequence ID" value="QDL92646.1"/>
    <property type="molecule type" value="Genomic_DNA"/>
</dbReference>
<name>A0A5B8FV29_9RHOB</name>
<dbReference type="KEGG" id="ppru:FDP22_13130"/>
<proteinExistence type="predicted"/>
<dbReference type="Pfam" id="PF03473">
    <property type="entry name" value="MOSC"/>
    <property type="match status" value="1"/>
</dbReference>
<dbReference type="RefSeq" id="WP_138574293.1">
    <property type="nucleotide sequence ID" value="NZ_CP040818.1"/>
</dbReference>
<keyword evidence="3" id="KW-1185">Reference proteome</keyword>
<dbReference type="Gene3D" id="2.40.33.20">
    <property type="entry name" value="PK beta-barrel domain-like"/>
    <property type="match status" value="1"/>
</dbReference>
<dbReference type="SUPFAM" id="SSF50800">
    <property type="entry name" value="PK beta-barrel domain-like"/>
    <property type="match status" value="1"/>
</dbReference>
<feature type="domain" description="MOSC" evidence="1">
    <location>
        <begin position="19"/>
        <end position="166"/>
    </location>
</feature>
<dbReference type="OrthoDB" id="9786134at2"/>
<gene>
    <name evidence="2" type="ORF">FDP22_13130</name>
</gene>
<dbReference type="AlphaFoldDB" id="A0A5B8FV29"/>
<organism evidence="2 3">
    <name type="scientific">Paroceanicella profunda</name>
    <dbReference type="NCBI Taxonomy" id="2579971"/>
    <lineage>
        <taxon>Bacteria</taxon>
        <taxon>Pseudomonadati</taxon>
        <taxon>Pseudomonadota</taxon>
        <taxon>Alphaproteobacteria</taxon>
        <taxon>Rhodobacterales</taxon>
        <taxon>Paracoccaceae</taxon>
        <taxon>Paroceanicella</taxon>
    </lineage>
</organism>
<evidence type="ECO:0000259" key="1">
    <source>
        <dbReference type="PROSITE" id="PS51340"/>
    </source>
</evidence>
<dbReference type="InterPro" id="IPR005302">
    <property type="entry name" value="MoCF_Sase_C"/>
</dbReference>
<dbReference type="GO" id="GO:0003824">
    <property type="term" value="F:catalytic activity"/>
    <property type="evidence" value="ECO:0007669"/>
    <property type="project" value="InterPro"/>
</dbReference>
<dbReference type="Proteomes" id="UP000305888">
    <property type="component" value="Chromosome"/>
</dbReference>
<dbReference type="GO" id="GO:0030170">
    <property type="term" value="F:pyridoxal phosphate binding"/>
    <property type="evidence" value="ECO:0007669"/>
    <property type="project" value="InterPro"/>
</dbReference>